<dbReference type="GO" id="GO:0050897">
    <property type="term" value="F:cobalt ion binding"/>
    <property type="evidence" value="ECO:0007669"/>
    <property type="project" value="TreeGrafter"/>
</dbReference>
<feature type="region of interest" description="Disordered" evidence="12">
    <location>
        <begin position="262"/>
        <end position="316"/>
    </location>
</feature>
<sequence length="423" mass="42499">MGAEDAPLLADGLRGSDGGGGGGSGGGGGGGERNGGSSAGVSRYSVEDDGDSVGDACALFVVCHAHELGGTDSGYALTSNQVSLFLLAHAAVVISLQERGGASPQSGAWLVRVRAALTAAVLSRGAGPPPDAAHIVYLVMDAVVDRLFVLCEFFGVRVDELEGALLAECGAVAAGAPVDEEAGGGGGGSRSALDSGDGGSSGGGGGGGGGGGSGAALGAVETSATLLAAILRLRRDLLALRRTVWPLRDVLSKLLLLVPPSVPRGGGGSGGGGGGSSTGALDSSPSMDGSGRWGRGGGRGGGGARASGGRGGARRGRDVRPFLRDVMDHTLQVVDILEAYRSVVGGLMELYLGNNNNRMQEIMKTLTVVSVVFVPMTFLSSVYGMNFADIPELNWAGSYPLFWAVVITTICGQMFFFRRRGWI</sequence>
<accession>A0A1X6PIJ0</accession>
<evidence type="ECO:0000256" key="1">
    <source>
        <dbReference type="ARBA" id="ARBA00004651"/>
    </source>
</evidence>
<evidence type="ECO:0000256" key="12">
    <source>
        <dbReference type="SAM" id="MobiDB-lite"/>
    </source>
</evidence>
<dbReference type="AlphaFoldDB" id="A0A1X6PIJ0"/>
<dbReference type="EMBL" id="KV918771">
    <property type="protein sequence ID" value="OSX80635.1"/>
    <property type="molecule type" value="Genomic_DNA"/>
</dbReference>
<evidence type="ECO:0000256" key="8">
    <source>
        <dbReference type="ARBA" id="ARBA00023065"/>
    </source>
</evidence>
<keyword evidence="3" id="KW-0813">Transport</keyword>
<evidence type="ECO:0000256" key="10">
    <source>
        <dbReference type="ARBA" id="ARBA00034269"/>
    </source>
</evidence>
<dbReference type="Proteomes" id="UP000218209">
    <property type="component" value="Unassembled WGS sequence"/>
</dbReference>
<gene>
    <name evidence="14" type="ORF">BU14_0048s0050</name>
</gene>
<evidence type="ECO:0000256" key="7">
    <source>
        <dbReference type="ARBA" id="ARBA00022989"/>
    </source>
</evidence>
<feature type="compositionally biased region" description="Gly residues" evidence="12">
    <location>
        <begin position="291"/>
        <end position="311"/>
    </location>
</feature>
<evidence type="ECO:0000313" key="15">
    <source>
        <dbReference type="Proteomes" id="UP000218209"/>
    </source>
</evidence>
<dbReference type="InterPro" id="IPR002523">
    <property type="entry name" value="MgTranspt_CorA/ZnTranspt_ZntB"/>
</dbReference>
<feature type="compositionally biased region" description="Gly residues" evidence="12">
    <location>
        <begin position="264"/>
        <end position="277"/>
    </location>
</feature>
<organism evidence="14 15">
    <name type="scientific">Porphyra umbilicalis</name>
    <name type="common">Purple laver</name>
    <name type="synonym">Red alga</name>
    <dbReference type="NCBI Taxonomy" id="2786"/>
    <lineage>
        <taxon>Eukaryota</taxon>
        <taxon>Rhodophyta</taxon>
        <taxon>Bangiophyceae</taxon>
        <taxon>Bangiales</taxon>
        <taxon>Bangiaceae</taxon>
        <taxon>Porphyra</taxon>
    </lineage>
</organism>
<feature type="region of interest" description="Disordered" evidence="12">
    <location>
        <begin position="180"/>
        <end position="214"/>
    </location>
</feature>
<feature type="transmembrane region" description="Helical" evidence="13">
    <location>
        <begin position="397"/>
        <end position="417"/>
    </location>
</feature>
<feature type="region of interest" description="Disordered" evidence="12">
    <location>
        <begin position="1"/>
        <end position="47"/>
    </location>
</feature>
<dbReference type="FunFam" id="1.20.58.340:FF:000004">
    <property type="entry name" value="Magnesium transport protein CorA"/>
    <property type="match status" value="1"/>
</dbReference>
<keyword evidence="8" id="KW-0406">Ion transport</keyword>
<proteinExistence type="inferred from homology"/>
<evidence type="ECO:0008006" key="16">
    <source>
        <dbReference type="Google" id="ProtNLM"/>
    </source>
</evidence>
<dbReference type="Gene3D" id="1.20.58.340">
    <property type="entry name" value="Magnesium transport protein CorA, transmembrane region"/>
    <property type="match status" value="2"/>
</dbReference>
<dbReference type="PANTHER" id="PTHR46494">
    <property type="entry name" value="CORA FAMILY METAL ION TRANSPORTER (EUROFUNG)"/>
    <property type="match status" value="1"/>
</dbReference>
<feature type="compositionally biased region" description="Gly residues" evidence="12">
    <location>
        <begin position="15"/>
        <end position="38"/>
    </location>
</feature>
<keyword evidence="15" id="KW-1185">Reference proteome</keyword>
<evidence type="ECO:0000256" key="5">
    <source>
        <dbReference type="ARBA" id="ARBA00022692"/>
    </source>
</evidence>
<evidence type="ECO:0000313" key="14">
    <source>
        <dbReference type="EMBL" id="OSX80635.1"/>
    </source>
</evidence>
<keyword evidence="7 13" id="KW-1133">Transmembrane helix</keyword>
<evidence type="ECO:0000256" key="4">
    <source>
        <dbReference type="ARBA" id="ARBA00022475"/>
    </source>
</evidence>
<dbReference type="Pfam" id="PF01544">
    <property type="entry name" value="CorA"/>
    <property type="match status" value="1"/>
</dbReference>
<dbReference type="GO" id="GO:0005886">
    <property type="term" value="C:plasma membrane"/>
    <property type="evidence" value="ECO:0007669"/>
    <property type="project" value="UniProtKB-SubCell"/>
</dbReference>
<keyword evidence="5 13" id="KW-0812">Transmembrane</keyword>
<dbReference type="GO" id="GO:0015095">
    <property type="term" value="F:magnesium ion transmembrane transporter activity"/>
    <property type="evidence" value="ECO:0007669"/>
    <property type="project" value="TreeGrafter"/>
</dbReference>
<evidence type="ECO:0000256" key="2">
    <source>
        <dbReference type="ARBA" id="ARBA00009765"/>
    </source>
</evidence>
<dbReference type="OrthoDB" id="9978047at2759"/>
<dbReference type="GO" id="GO:0015087">
    <property type="term" value="F:cobalt ion transmembrane transporter activity"/>
    <property type="evidence" value="ECO:0007669"/>
    <property type="project" value="TreeGrafter"/>
</dbReference>
<name>A0A1X6PIJ0_PORUM</name>
<evidence type="ECO:0000256" key="9">
    <source>
        <dbReference type="ARBA" id="ARBA00023136"/>
    </source>
</evidence>
<dbReference type="SUPFAM" id="SSF143865">
    <property type="entry name" value="CorA soluble domain-like"/>
    <property type="match status" value="1"/>
</dbReference>
<evidence type="ECO:0000256" key="6">
    <source>
        <dbReference type="ARBA" id="ARBA00022842"/>
    </source>
</evidence>
<dbReference type="GO" id="GO:0000287">
    <property type="term" value="F:magnesium ion binding"/>
    <property type="evidence" value="ECO:0007669"/>
    <property type="project" value="TreeGrafter"/>
</dbReference>
<feature type="compositionally biased region" description="Gly residues" evidence="12">
    <location>
        <begin position="196"/>
        <end position="214"/>
    </location>
</feature>
<evidence type="ECO:0000256" key="11">
    <source>
        <dbReference type="ARBA" id="ARBA00045497"/>
    </source>
</evidence>
<comment type="subcellular location">
    <subcellularLocation>
        <location evidence="1">Cell membrane</location>
        <topology evidence="1">Multi-pass membrane protein</topology>
    </subcellularLocation>
</comment>
<keyword evidence="9 13" id="KW-0472">Membrane</keyword>
<keyword evidence="4" id="KW-1003">Cell membrane</keyword>
<reference evidence="14 15" key="1">
    <citation type="submission" date="2017-03" db="EMBL/GenBank/DDBJ databases">
        <title>WGS assembly of Porphyra umbilicalis.</title>
        <authorList>
            <person name="Brawley S.H."/>
            <person name="Blouin N.A."/>
            <person name="Ficko-Blean E."/>
            <person name="Wheeler G.L."/>
            <person name="Lohr M."/>
            <person name="Goodson H.V."/>
            <person name="Jenkins J.W."/>
            <person name="Blaby-Haas C.E."/>
            <person name="Helliwell K.E."/>
            <person name="Chan C."/>
            <person name="Marriage T."/>
            <person name="Bhattacharya D."/>
            <person name="Klein A.S."/>
            <person name="Badis Y."/>
            <person name="Brodie J."/>
            <person name="Cao Y."/>
            <person name="Collen J."/>
            <person name="Dittami S.M."/>
            <person name="Gachon C.M."/>
            <person name="Green B.R."/>
            <person name="Karpowicz S."/>
            <person name="Kim J.W."/>
            <person name="Kudahl U."/>
            <person name="Lin S."/>
            <person name="Michel G."/>
            <person name="Mittag M."/>
            <person name="Olson B.J."/>
            <person name="Pangilinan J."/>
            <person name="Peng Y."/>
            <person name="Qiu H."/>
            <person name="Shu S."/>
            <person name="Singer J.T."/>
            <person name="Smith A.G."/>
            <person name="Sprecher B.N."/>
            <person name="Wagner V."/>
            <person name="Wang W."/>
            <person name="Wang Z.-Y."/>
            <person name="Yan J."/>
            <person name="Yarish C."/>
            <person name="Zoeuner-Riek S."/>
            <person name="Zhuang Y."/>
            <person name="Zou Y."/>
            <person name="Lindquist E.A."/>
            <person name="Grimwood J."/>
            <person name="Barry K."/>
            <person name="Rokhsar D.S."/>
            <person name="Schmutz J."/>
            <person name="Stiller J.W."/>
            <person name="Grossman A.R."/>
            <person name="Prochnik S.E."/>
        </authorList>
    </citation>
    <scope>NUCLEOTIDE SEQUENCE [LARGE SCALE GENOMIC DNA]</scope>
    <source>
        <strain evidence="14">4086291</strain>
    </source>
</reference>
<dbReference type="InterPro" id="IPR045863">
    <property type="entry name" value="CorA_TM1_TM2"/>
</dbReference>
<comment type="catalytic activity">
    <reaction evidence="10">
        <text>Mg(2+)(in) = Mg(2+)(out)</text>
        <dbReference type="Rhea" id="RHEA:29827"/>
        <dbReference type="ChEBI" id="CHEBI:18420"/>
    </reaction>
</comment>
<comment type="function">
    <text evidence="11">Mediates influx of magnesium ions. Alternates between open and closed states. Activated by low cytoplasmic Mg(2+) levels. Inactive when cytoplasmic Mg(2+) levels are high.</text>
</comment>
<dbReference type="SUPFAM" id="SSF144083">
    <property type="entry name" value="Magnesium transport protein CorA, transmembrane region"/>
    <property type="match status" value="1"/>
</dbReference>
<comment type="similarity">
    <text evidence="2">Belongs to the CorA metal ion transporter (MIT) (TC 1.A.35) family.</text>
</comment>
<keyword evidence="6" id="KW-0460">Magnesium</keyword>
<dbReference type="InterPro" id="IPR045861">
    <property type="entry name" value="CorA_cytoplasmic_dom"/>
</dbReference>
<evidence type="ECO:0000256" key="3">
    <source>
        <dbReference type="ARBA" id="ARBA00022448"/>
    </source>
</evidence>
<feature type="transmembrane region" description="Helical" evidence="13">
    <location>
        <begin position="366"/>
        <end position="385"/>
    </location>
</feature>
<dbReference type="PANTHER" id="PTHR46494:SF1">
    <property type="entry name" value="CORA FAMILY METAL ION TRANSPORTER (EUROFUNG)"/>
    <property type="match status" value="1"/>
</dbReference>
<evidence type="ECO:0000256" key="13">
    <source>
        <dbReference type="SAM" id="Phobius"/>
    </source>
</evidence>
<protein>
    <recommendedName>
        <fullName evidence="16">Magnesium transporter</fullName>
    </recommendedName>
</protein>